<protein>
    <submittedName>
        <fullName evidence="2">Cholesterol transport system auxiliary component</fullName>
    </submittedName>
</protein>
<name>A0A840AKN0_9HYPH</name>
<dbReference type="SUPFAM" id="SSF159594">
    <property type="entry name" value="XCC0632-like"/>
    <property type="match status" value="1"/>
</dbReference>
<organism evidence="2 3">
    <name type="scientific">Kaistia hirudinis</name>
    <dbReference type="NCBI Taxonomy" id="1293440"/>
    <lineage>
        <taxon>Bacteria</taxon>
        <taxon>Pseudomonadati</taxon>
        <taxon>Pseudomonadota</taxon>
        <taxon>Alphaproteobacteria</taxon>
        <taxon>Hyphomicrobiales</taxon>
        <taxon>Kaistiaceae</taxon>
        <taxon>Kaistia</taxon>
    </lineage>
</organism>
<sequence length="215" mass="22761">MMGQVRTMIATNARSARRLGPVALALCGLLLLSGCVGSLFTSPPPATYDLTGPADLRGIKGGSTAQILVPAPSALKVLDSQRIVVRRGSLVAYYPNAQYADTLPRVVQARIIEAFERTKQARAVGRPGEGLSIDYQLLSDIRIFGYEVDASGSGTAVVEISARMMNDRNGRVVAFRVFRGEAPVAADDASAVVAGLNAALDDVLRQMVAWSLGKT</sequence>
<reference evidence="2 3" key="1">
    <citation type="submission" date="2020-08" db="EMBL/GenBank/DDBJ databases">
        <title>Genomic Encyclopedia of Type Strains, Phase IV (KMG-IV): sequencing the most valuable type-strain genomes for metagenomic binning, comparative biology and taxonomic classification.</title>
        <authorList>
            <person name="Goeker M."/>
        </authorList>
    </citation>
    <scope>NUCLEOTIDE SEQUENCE [LARGE SCALE GENOMIC DNA]</scope>
    <source>
        <strain evidence="2 3">DSM 25966</strain>
    </source>
</reference>
<proteinExistence type="predicted"/>
<dbReference type="InterPro" id="IPR005586">
    <property type="entry name" value="ABC_trans_aux"/>
</dbReference>
<comment type="caution">
    <text evidence="2">The sequence shown here is derived from an EMBL/GenBank/DDBJ whole genome shotgun (WGS) entry which is preliminary data.</text>
</comment>
<dbReference type="EMBL" id="JACIDS010000001">
    <property type="protein sequence ID" value="MBB3929145.1"/>
    <property type="molecule type" value="Genomic_DNA"/>
</dbReference>
<evidence type="ECO:0000313" key="3">
    <source>
        <dbReference type="Proteomes" id="UP000553963"/>
    </source>
</evidence>
<feature type="domain" description="ABC-type transport auxiliary lipoprotein component" evidence="1">
    <location>
        <begin position="48"/>
        <end position="207"/>
    </location>
</feature>
<dbReference type="Pfam" id="PF03886">
    <property type="entry name" value="ABC_trans_aux"/>
    <property type="match status" value="1"/>
</dbReference>
<dbReference type="PROSITE" id="PS51257">
    <property type="entry name" value="PROKAR_LIPOPROTEIN"/>
    <property type="match status" value="1"/>
</dbReference>
<gene>
    <name evidence="2" type="ORF">GGR25_000164</name>
</gene>
<dbReference type="RefSeq" id="WP_183396835.1">
    <property type="nucleotide sequence ID" value="NZ_JACIDS010000001.1"/>
</dbReference>
<evidence type="ECO:0000259" key="1">
    <source>
        <dbReference type="Pfam" id="PF03886"/>
    </source>
</evidence>
<dbReference type="Gene3D" id="3.40.50.10610">
    <property type="entry name" value="ABC-type transport auxiliary lipoprotein component"/>
    <property type="match status" value="1"/>
</dbReference>
<keyword evidence="3" id="KW-1185">Reference proteome</keyword>
<dbReference type="AlphaFoldDB" id="A0A840AKN0"/>
<evidence type="ECO:0000313" key="2">
    <source>
        <dbReference type="EMBL" id="MBB3929145.1"/>
    </source>
</evidence>
<accession>A0A840AKN0</accession>
<dbReference type="Proteomes" id="UP000553963">
    <property type="component" value="Unassembled WGS sequence"/>
</dbReference>